<accession>A0A915PBN6</accession>
<evidence type="ECO:0000313" key="3">
    <source>
        <dbReference type="WBParaSite" id="scf7180000423914.g11816"/>
    </source>
</evidence>
<feature type="compositionally biased region" description="Basic residues" evidence="1">
    <location>
        <begin position="406"/>
        <end position="419"/>
    </location>
</feature>
<feature type="region of interest" description="Disordered" evidence="1">
    <location>
        <begin position="291"/>
        <end position="315"/>
    </location>
</feature>
<feature type="region of interest" description="Disordered" evidence="1">
    <location>
        <begin position="366"/>
        <end position="438"/>
    </location>
</feature>
<evidence type="ECO:0000256" key="1">
    <source>
        <dbReference type="SAM" id="MobiDB-lite"/>
    </source>
</evidence>
<proteinExistence type="predicted"/>
<organism evidence="2 3">
    <name type="scientific">Meloidogyne floridensis</name>
    <dbReference type="NCBI Taxonomy" id="298350"/>
    <lineage>
        <taxon>Eukaryota</taxon>
        <taxon>Metazoa</taxon>
        <taxon>Ecdysozoa</taxon>
        <taxon>Nematoda</taxon>
        <taxon>Chromadorea</taxon>
        <taxon>Rhabditida</taxon>
        <taxon>Tylenchina</taxon>
        <taxon>Tylenchomorpha</taxon>
        <taxon>Tylenchoidea</taxon>
        <taxon>Meloidogynidae</taxon>
        <taxon>Meloidogyninae</taxon>
        <taxon>Meloidogyne</taxon>
    </lineage>
</organism>
<reference evidence="3" key="1">
    <citation type="submission" date="2022-11" db="UniProtKB">
        <authorList>
            <consortium name="WormBaseParasite"/>
        </authorList>
    </citation>
    <scope>IDENTIFICATION</scope>
</reference>
<evidence type="ECO:0000313" key="2">
    <source>
        <dbReference type="Proteomes" id="UP000887560"/>
    </source>
</evidence>
<feature type="compositionally biased region" description="Basic and acidic residues" evidence="1">
    <location>
        <begin position="383"/>
        <end position="405"/>
    </location>
</feature>
<sequence length="438" mass="52125">MTLEDFADLLNNLGIMPLPENTTFDTIKNNEEYLRIYAYFDGGIQYNLQQHLRNNREMFDNIYNTCKDNMNIDKKVYIFWHLFLFVRLLIRNFVEFHKYDNYYNEQLDNGKIDYMENYDIFEVKANNFGQLFNQMYPDKPLKLIDAESKTDIILYAEFSPNKSIEVHPEIECLLPIIYTNVKGNEIYFSEFGYWSKQECKDIYEGTRDPNTKQPLPFYLFFNNLEDLSKDMLDHLILNELAGQIIMTDEYLDKDTVDLICDDPAMPPHLHGNLTKEIYRRCISRCEQAQQQGQGEEQEHGLEQGYGHPYQHQEGYEHGYPYQHQLGHEQEHWHGYPYQQGHEQEHWHGYPYQQGHEQEHWHGYPYQQGHEQEHGHGYPYQQGHELEHGHEHPEQHQEGHEEEHTGHQGHQRGGRGTGRQHGRDRGTHRPRGRNGGGRQ</sequence>
<dbReference type="AlphaFoldDB" id="A0A915PBN6"/>
<dbReference type="WBParaSite" id="scf7180000423914.g11816">
    <property type="protein sequence ID" value="scf7180000423914.g11816"/>
    <property type="gene ID" value="scf7180000423914.g11816"/>
</dbReference>
<dbReference type="Proteomes" id="UP000887560">
    <property type="component" value="Unplaced"/>
</dbReference>
<protein>
    <submittedName>
        <fullName evidence="3">Uncharacterized protein</fullName>
    </submittedName>
</protein>
<keyword evidence="2" id="KW-1185">Reference proteome</keyword>
<name>A0A915PBN6_9BILA</name>